<dbReference type="Pfam" id="PF13040">
    <property type="entry name" value="Fur_reg_FbpB"/>
    <property type="match status" value="1"/>
</dbReference>
<dbReference type="EMBL" id="CCDP010000001">
    <property type="protein sequence ID" value="CDQ40285.1"/>
    <property type="molecule type" value="Genomic_DNA"/>
</dbReference>
<organism evidence="2 3">
    <name type="scientific">Virgibacillus massiliensis</name>
    <dbReference type="NCBI Taxonomy" id="1462526"/>
    <lineage>
        <taxon>Bacteria</taxon>
        <taxon>Bacillati</taxon>
        <taxon>Bacillota</taxon>
        <taxon>Bacilli</taxon>
        <taxon>Bacillales</taxon>
        <taxon>Bacillaceae</taxon>
        <taxon>Virgibacillus</taxon>
    </lineage>
</organism>
<evidence type="ECO:0000256" key="1">
    <source>
        <dbReference type="SAM" id="Coils"/>
    </source>
</evidence>
<keyword evidence="3" id="KW-1185">Reference proteome</keyword>
<dbReference type="eggNOG" id="ENOG50308RM">
    <property type="taxonomic scope" value="Bacteria"/>
</dbReference>
<evidence type="ECO:0000313" key="3">
    <source>
        <dbReference type="Proteomes" id="UP000028875"/>
    </source>
</evidence>
<name>A0A024QDJ2_9BACI</name>
<dbReference type="RefSeq" id="WP_021291748.1">
    <property type="nucleotide sequence ID" value="NZ_BNER01000004.1"/>
</dbReference>
<dbReference type="Proteomes" id="UP000028875">
    <property type="component" value="Unassembled WGS sequence"/>
</dbReference>
<dbReference type="OrthoDB" id="2932333at2"/>
<keyword evidence="1" id="KW-0175">Coiled coil</keyword>
<sequence length="51" mass="6207">MRPKTLNFEQLVARNKRELLEDEIKISQIEKRLENKQAEIVNKKRNKKINM</sequence>
<evidence type="ECO:0008006" key="4">
    <source>
        <dbReference type="Google" id="ProtNLM"/>
    </source>
</evidence>
<protein>
    <recommendedName>
        <fullName evidence="4">FbpB family small basic protein</fullName>
    </recommendedName>
</protein>
<accession>A0A024QDJ2</accession>
<evidence type="ECO:0000313" key="2">
    <source>
        <dbReference type="EMBL" id="CDQ40285.1"/>
    </source>
</evidence>
<dbReference type="InterPro" id="IPR025004">
    <property type="entry name" value="SenN/SenS"/>
</dbReference>
<gene>
    <name evidence="2" type="ORF">BN990_02605</name>
</gene>
<reference evidence="3" key="2">
    <citation type="submission" date="2014-05" db="EMBL/GenBank/DDBJ databases">
        <title>Draft genome sequence of Virgibacillus massiliensis Vm-5.</title>
        <authorList>
            <person name="Khelaifia S."/>
            <person name="Croce O."/>
            <person name="Lagier J.C."/>
            <person name="Raoult D."/>
        </authorList>
    </citation>
    <scope>NUCLEOTIDE SEQUENCE [LARGE SCALE GENOMIC DNA]</scope>
    <source>
        <strain evidence="3">Vm-5</strain>
    </source>
</reference>
<reference evidence="2 3" key="1">
    <citation type="submission" date="2014-03" db="EMBL/GenBank/DDBJ databases">
        <authorList>
            <person name="Urmite Genomes U."/>
        </authorList>
    </citation>
    <scope>NUCLEOTIDE SEQUENCE [LARGE SCALE GENOMIC DNA]</scope>
    <source>
        <strain evidence="2 3">Vm-5</strain>
    </source>
</reference>
<feature type="coiled-coil region" evidence="1">
    <location>
        <begin position="19"/>
        <end position="46"/>
    </location>
</feature>
<comment type="caution">
    <text evidence="2">The sequence shown here is derived from an EMBL/GenBank/DDBJ whole genome shotgun (WGS) entry which is preliminary data.</text>
</comment>
<proteinExistence type="predicted"/>
<dbReference type="AlphaFoldDB" id="A0A024QDJ2"/>